<feature type="chain" id="PRO_5016150459" evidence="2">
    <location>
        <begin position="18"/>
        <end position="551"/>
    </location>
</feature>
<dbReference type="Proteomes" id="UP000248817">
    <property type="component" value="Unassembled WGS sequence"/>
</dbReference>
<dbReference type="Gene3D" id="2.30.180.10">
    <property type="entry name" value="FAS1 domain"/>
    <property type="match status" value="2"/>
</dbReference>
<protein>
    <submittedName>
        <fullName evidence="4">FAS1 domain-containing protein</fullName>
    </submittedName>
</protein>
<feature type="region of interest" description="Disordered" evidence="1">
    <location>
        <begin position="76"/>
        <end position="116"/>
    </location>
</feature>
<dbReference type="PROSITE" id="PS50213">
    <property type="entry name" value="FAS1"/>
    <property type="match status" value="2"/>
</dbReference>
<dbReference type="InterPro" id="IPR000782">
    <property type="entry name" value="FAS1_domain"/>
</dbReference>
<feature type="signal peptide" evidence="2">
    <location>
        <begin position="1"/>
        <end position="17"/>
    </location>
</feature>
<evidence type="ECO:0000313" key="4">
    <source>
        <dbReference type="EMBL" id="PYI31947.1"/>
    </source>
</evidence>
<feature type="compositionally biased region" description="Gly residues" evidence="1">
    <location>
        <begin position="360"/>
        <end position="370"/>
    </location>
</feature>
<name>A0A2V5J3M2_9EURO</name>
<feature type="compositionally biased region" description="Basic residues" evidence="1">
    <location>
        <begin position="327"/>
        <end position="337"/>
    </location>
</feature>
<evidence type="ECO:0000256" key="1">
    <source>
        <dbReference type="SAM" id="MobiDB-lite"/>
    </source>
</evidence>
<dbReference type="SMART" id="SM00554">
    <property type="entry name" value="FAS1"/>
    <property type="match status" value="2"/>
</dbReference>
<accession>A0A2V5J3M2</accession>
<feature type="region of interest" description="Disordered" evidence="1">
    <location>
        <begin position="226"/>
        <end position="264"/>
    </location>
</feature>
<keyword evidence="5" id="KW-1185">Reference proteome</keyword>
<dbReference type="EMBL" id="KZ825497">
    <property type="protein sequence ID" value="PYI31947.1"/>
    <property type="molecule type" value="Genomic_DNA"/>
</dbReference>
<dbReference type="InterPro" id="IPR018247">
    <property type="entry name" value="EF_Hand_1_Ca_BS"/>
</dbReference>
<feature type="compositionally biased region" description="Basic and acidic residues" evidence="1">
    <location>
        <begin position="177"/>
        <end position="191"/>
    </location>
</feature>
<keyword evidence="2" id="KW-0732">Signal</keyword>
<feature type="domain" description="FAS1" evidence="3">
    <location>
        <begin position="111"/>
        <end position="293"/>
    </location>
</feature>
<evidence type="ECO:0000256" key="2">
    <source>
        <dbReference type="SAM" id="SignalP"/>
    </source>
</evidence>
<dbReference type="PANTHER" id="PTHR10900:SF125">
    <property type="entry name" value="FAS1 DOMAIN-CONTAINING PROTEIN YLR001C"/>
    <property type="match status" value="1"/>
</dbReference>
<proteinExistence type="predicted"/>
<dbReference type="AlphaFoldDB" id="A0A2V5J3M2"/>
<feature type="compositionally biased region" description="Pro residues" evidence="1">
    <location>
        <begin position="87"/>
        <end position="108"/>
    </location>
</feature>
<dbReference type="SUPFAM" id="SSF82153">
    <property type="entry name" value="FAS1 domain"/>
    <property type="match status" value="2"/>
</dbReference>
<dbReference type="Pfam" id="PF02469">
    <property type="entry name" value="Fasciclin"/>
    <property type="match status" value="2"/>
</dbReference>
<gene>
    <name evidence="4" type="ORF">BP00DRAFT_473768</name>
</gene>
<dbReference type="PANTHER" id="PTHR10900">
    <property type="entry name" value="PERIOSTIN-RELATED"/>
    <property type="match status" value="1"/>
</dbReference>
<feature type="domain" description="FAS1" evidence="3">
    <location>
        <begin position="297"/>
        <end position="485"/>
    </location>
</feature>
<dbReference type="InterPro" id="IPR050904">
    <property type="entry name" value="Adhesion/Biosynth-related"/>
</dbReference>
<dbReference type="InterPro" id="IPR036378">
    <property type="entry name" value="FAS1_dom_sf"/>
</dbReference>
<feature type="region of interest" description="Disordered" evidence="1">
    <location>
        <begin position="326"/>
        <end position="371"/>
    </location>
</feature>
<dbReference type="PROSITE" id="PS00018">
    <property type="entry name" value="EF_HAND_1"/>
    <property type="match status" value="1"/>
</dbReference>
<feature type="compositionally biased region" description="Polar residues" evidence="1">
    <location>
        <begin position="252"/>
        <end position="264"/>
    </location>
</feature>
<organism evidence="4 5">
    <name type="scientific">Aspergillus indologenus CBS 114.80</name>
    <dbReference type="NCBI Taxonomy" id="1450541"/>
    <lineage>
        <taxon>Eukaryota</taxon>
        <taxon>Fungi</taxon>
        <taxon>Dikarya</taxon>
        <taxon>Ascomycota</taxon>
        <taxon>Pezizomycotina</taxon>
        <taxon>Eurotiomycetes</taxon>
        <taxon>Eurotiomycetidae</taxon>
        <taxon>Eurotiales</taxon>
        <taxon>Aspergillaceae</taxon>
        <taxon>Aspergillus</taxon>
        <taxon>Aspergillus subgen. Circumdati</taxon>
    </lineage>
</organism>
<evidence type="ECO:0000313" key="5">
    <source>
        <dbReference type="Proteomes" id="UP000248817"/>
    </source>
</evidence>
<evidence type="ECO:0000259" key="3">
    <source>
        <dbReference type="PROSITE" id="PS50213"/>
    </source>
</evidence>
<sequence length="551" mass="61079">MKHLQYWAVAALPLTSAFLIPPKQQAILHEPKPDLQEEQQETHDHHLFDILSRLSSAVETYSPVQQLTSWIDELADETQPPEEQQVSPPPPPPPPFRRPSPPPYPQHPPSNKSLYDLISENPHTTILARIVHDDSHLVELLNRTAANLTLFAPTDEAFAKIPHHHHDKHRHDDDEDNHDKHGDHDHDHHQPPRELIRAVLKYHLVTAVYSPAELFHAHTLPTLLTEPQLSPKPLPQRSASSPQHDEERRDSSLPQRLSISTTLHGPTLNHYSRILAREKRAANGALYTIDAILLPPPPLLTLATIVPTQFSTLALALHRTGLAARLNHSHPRPHPHPKPGDPRPEPTTNPPSSDPRSHGTGTGTAQGQGGTYFLPTNRAFSRLGYQANAFLFSEHGTPYLRALLEYHLVPRRTLYSDVEYTTSGKIEAVHGLRHFDLETMLDGRTVGVEVANLGPWGGVTVSGVRVGVRDLVVRDGVGHVLTRSVIVPRCEGGEGGEFWEGDGDGEGEMGVEELVGRLRGLVDGGSESDGREEDGEGEQVVWGELHDLLEL</sequence>
<feature type="region of interest" description="Disordered" evidence="1">
    <location>
        <begin position="162"/>
        <end position="191"/>
    </location>
</feature>
<reference evidence="4 5" key="1">
    <citation type="submission" date="2018-02" db="EMBL/GenBank/DDBJ databases">
        <title>The genomes of Aspergillus section Nigri reveals drivers in fungal speciation.</title>
        <authorList>
            <consortium name="DOE Joint Genome Institute"/>
            <person name="Vesth T.C."/>
            <person name="Nybo J."/>
            <person name="Theobald S."/>
            <person name="Brandl J."/>
            <person name="Frisvad J.C."/>
            <person name="Nielsen K.F."/>
            <person name="Lyhne E.K."/>
            <person name="Kogle M.E."/>
            <person name="Kuo A."/>
            <person name="Riley R."/>
            <person name="Clum A."/>
            <person name="Nolan M."/>
            <person name="Lipzen A."/>
            <person name="Salamov A."/>
            <person name="Henrissat B."/>
            <person name="Wiebenga A."/>
            <person name="De vries R.P."/>
            <person name="Grigoriev I.V."/>
            <person name="Mortensen U.H."/>
            <person name="Andersen M.R."/>
            <person name="Baker S.E."/>
        </authorList>
    </citation>
    <scope>NUCLEOTIDE SEQUENCE [LARGE SCALE GENOMIC DNA]</scope>
    <source>
        <strain evidence="4 5">CBS 114.80</strain>
    </source>
</reference>